<dbReference type="RefSeq" id="WP_106540895.1">
    <property type="nucleotide sequence ID" value="NZ_BLAU01000001.1"/>
</dbReference>
<gene>
    <name evidence="2" type="ORF">CLV93_10271</name>
</gene>
<evidence type="ECO:0000256" key="1">
    <source>
        <dbReference type="SAM" id="Phobius"/>
    </source>
</evidence>
<evidence type="ECO:0000313" key="2">
    <source>
        <dbReference type="EMBL" id="PSK84287.1"/>
    </source>
</evidence>
<proteinExistence type="predicted"/>
<name>A0A2P8CH26_9BACT</name>
<dbReference type="EMBL" id="PYGC01000002">
    <property type="protein sequence ID" value="PSK84287.1"/>
    <property type="molecule type" value="Genomic_DNA"/>
</dbReference>
<dbReference type="Proteomes" id="UP000240621">
    <property type="component" value="Unassembled WGS sequence"/>
</dbReference>
<feature type="transmembrane region" description="Helical" evidence="1">
    <location>
        <begin position="12"/>
        <end position="31"/>
    </location>
</feature>
<protein>
    <submittedName>
        <fullName evidence="2">Uncharacterized protein</fullName>
    </submittedName>
</protein>
<accession>A0A2P8CH26</accession>
<sequence length="75" mass="8412">MNTSGRNNRRITWLAMAVLAAIAGLLFLVISRYDPSLLFLSGLFIGVSLCITIRLFFNSRSKKPQNLPRENDDSP</sequence>
<keyword evidence="1" id="KW-0472">Membrane</keyword>
<dbReference type="OrthoDB" id="9877610at2"/>
<keyword evidence="1" id="KW-0812">Transmembrane</keyword>
<feature type="transmembrane region" description="Helical" evidence="1">
    <location>
        <begin position="37"/>
        <end position="57"/>
    </location>
</feature>
<evidence type="ECO:0000313" key="3">
    <source>
        <dbReference type="Proteomes" id="UP000240621"/>
    </source>
</evidence>
<dbReference type="AlphaFoldDB" id="A0A2P8CH26"/>
<reference evidence="2 3" key="1">
    <citation type="submission" date="2018-03" db="EMBL/GenBank/DDBJ databases">
        <title>Genomic Encyclopedia of Archaeal and Bacterial Type Strains, Phase II (KMG-II): from individual species to whole genera.</title>
        <authorList>
            <person name="Goeker M."/>
        </authorList>
    </citation>
    <scope>NUCLEOTIDE SEQUENCE [LARGE SCALE GENOMIC DNA]</scope>
    <source>
        <strain evidence="2 3">DSM 27267</strain>
    </source>
</reference>
<comment type="caution">
    <text evidence="2">The sequence shown here is derived from an EMBL/GenBank/DDBJ whole genome shotgun (WGS) entry which is preliminary data.</text>
</comment>
<keyword evidence="1" id="KW-1133">Transmembrane helix</keyword>
<organism evidence="2 3">
    <name type="scientific">Prolixibacter denitrificans</name>
    <dbReference type="NCBI Taxonomy" id="1541063"/>
    <lineage>
        <taxon>Bacteria</taxon>
        <taxon>Pseudomonadati</taxon>
        <taxon>Bacteroidota</taxon>
        <taxon>Bacteroidia</taxon>
        <taxon>Marinilabiliales</taxon>
        <taxon>Prolixibacteraceae</taxon>
        <taxon>Prolixibacter</taxon>
    </lineage>
</organism>